<dbReference type="AlphaFoldDB" id="A0A3N4RR86"/>
<organism evidence="2 3">
    <name type="scientific">Kitasatospora cineracea</name>
    <dbReference type="NCBI Taxonomy" id="88074"/>
    <lineage>
        <taxon>Bacteria</taxon>
        <taxon>Bacillati</taxon>
        <taxon>Actinomycetota</taxon>
        <taxon>Actinomycetes</taxon>
        <taxon>Kitasatosporales</taxon>
        <taxon>Streptomycetaceae</taxon>
        <taxon>Kitasatospora</taxon>
    </lineage>
</organism>
<dbReference type="EMBL" id="RJVJ01000001">
    <property type="protein sequence ID" value="ROR43218.1"/>
    <property type="molecule type" value="Genomic_DNA"/>
</dbReference>
<evidence type="ECO:0000313" key="1">
    <source>
        <dbReference type="EMBL" id="ROR43218.1"/>
    </source>
</evidence>
<keyword evidence="3" id="KW-1185">Reference proteome</keyword>
<dbReference type="EMBL" id="RKQG01000001">
    <property type="protein sequence ID" value="RPE33589.1"/>
    <property type="molecule type" value="Genomic_DNA"/>
</dbReference>
<dbReference type="NCBIfam" id="NF038399">
    <property type="entry name" value="NH_RiPP_Os17"/>
    <property type="match status" value="1"/>
</dbReference>
<evidence type="ECO:0000313" key="2">
    <source>
        <dbReference type="EMBL" id="RPE33589.1"/>
    </source>
</evidence>
<accession>A0A3N4RR86</accession>
<accession>A0A8G1XBQ6</accession>
<dbReference type="RefSeq" id="WP_123817860.1">
    <property type="nucleotide sequence ID" value="NZ_JBEYIY010000005.1"/>
</dbReference>
<dbReference type="Proteomes" id="UP000267408">
    <property type="component" value="Unassembled WGS sequence"/>
</dbReference>
<evidence type="ECO:0000313" key="4">
    <source>
        <dbReference type="Proteomes" id="UP000267408"/>
    </source>
</evidence>
<dbReference type="OrthoDB" id="4220525at2"/>
<sequence length="97" mass="10656">MAETIQLTRGQVESAMRAAMTMDAIVGRLTYDEEFAKDLSSDPRGTMEKAGLSFDKEGMDSLMTMDSKRFDSAAEALFNLVDSEFLYKVAGPSCDPL</sequence>
<name>A0A3N4RR86_9ACTN</name>
<protein>
    <submittedName>
        <fullName evidence="2">Uncharacterized protein</fullName>
    </submittedName>
</protein>
<reference evidence="3 4" key="1">
    <citation type="submission" date="2018-11" db="EMBL/GenBank/DDBJ databases">
        <title>Sequencing the genomes of 1000 actinobacteria strains.</title>
        <authorList>
            <person name="Klenk H.-P."/>
        </authorList>
    </citation>
    <scope>NUCLEOTIDE SEQUENCE [LARGE SCALE GENOMIC DNA]</scope>
    <source>
        <strain evidence="1 4">DSM 44780</strain>
        <strain evidence="2 3">DSM 44781</strain>
    </source>
</reference>
<dbReference type="Proteomes" id="UP000266906">
    <property type="component" value="Unassembled WGS sequence"/>
</dbReference>
<comment type="caution">
    <text evidence="2">The sequence shown here is derived from an EMBL/GenBank/DDBJ whole genome shotgun (WGS) entry which is preliminary data.</text>
</comment>
<evidence type="ECO:0000313" key="3">
    <source>
        <dbReference type="Proteomes" id="UP000266906"/>
    </source>
</evidence>
<gene>
    <name evidence="2" type="ORF">EDD38_1882</name>
    <name evidence="1" type="ORF">EDD39_1362</name>
</gene>
<proteinExistence type="predicted"/>